<evidence type="ECO:0000256" key="1">
    <source>
        <dbReference type="SAM" id="Phobius"/>
    </source>
</evidence>
<name>A0A7J7K1Q8_BUGNE</name>
<proteinExistence type="predicted"/>
<gene>
    <name evidence="2" type="ORF">EB796_009803</name>
</gene>
<keyword evidence="1" id="KW-0812">Transmembrane</keyword>
<organism evidence="2 3">
    <name type="scientific">Bugula neritina</name>
    <name type="common">Brown bryozoan</name>
    <name type="synonym">Sertularia neritina</name>
    <dbReference type="NCBI Taxonomy" id="10212"/>
    <lineage>
        <taxon>Eukaryota</taxon>
        <taxon>Metazoa</taxon>
        <taxon>Spiralia</taxon>
        <taxon>Lophotrochozoa</taxon>
        <taxon>Bryozoa</taxon>
        <taxon>Gymnolaemata</taxon>
        <taxon>Cheilostomatida</taxon>
        <taxon>Flustrina</taxon>
        <taxon>Buguloidea</taxon>
        <taxon>Bugulidae</taxon>
        <taxon>Bugula</taxon>
    </lineage>
</organism>
<accession>A0A7J7K1Q8</accession>
<reference evidence="2" key="1">
    <citation type="submission" date="2020-06" db="EMBL/GenBank/DDBJ databases">
        <title>Draft genome of Bugula neritina, a colonial animal packing powerful symbionts and potential medicines.</title>
        <authorList>
            <person name="Rayko M."/>
        </authorList>
    </citation>
    <scope>NUCLEOTIDE SEQUENCE [LARGE SCALE GENOMIC DNA]</scope>
    <source>
        <strain evidence="2">Kwan_BN1</strain>
    </source>
</reference>
<dbReference type="Proteomes" id="UP000593567">
    <property type="component" value="Unassembled WGS sequence"/>
</dbReference>
<dbReference type="AlphaFoldDB" id="A0A7J7K1Q8"/>
<evidence type="ECO:0000313" key="2">
    <source>
        <dbReference type="EMBL" id="KAF6031901.1"/>
    </source>
</evidence>
<comment type="caution">
    <text evidence="2">The sequence shown here is derived from an EMBL/GenBank/DDBJ whole genome shotgun (WGS) entry which is preliminary data.</text>
</comment>
<protein>
    <submittedName>
        <fullName evidence="2">Uncharacterized protein</fullName>
    </submittedName>
</protein>
<keyword evidence="1" id="KW-1133">Transmembrane helix</keyword>
<dbReference type="EMBL" id="VXIV02001556">
    <property type="protein sequence ID" value="KAF6031901.1"/>
    <property type="molecule type" value="Genomic_DNA"/>
</dbReference>
<sequence length="218" mass="24604">MLASMATEFATMLREMPVDPHFKTEGAAYKLSGSQTPLQLRPKKPSANTCAMGTGACNRMKQKPGEKYNPDYHNKDTVVIYMIKDGEKMPGESNKIHKSLVLFMSLHCHGVIPKSIKEPLDLTTEHLLQLELEMNGEHTKFFVPWTQYPLYIFCAVQGVVALLLAVNYSLGMGSEETAEWASLFGHSIIQHMFIYETLKVILLALLATLLRKNWLIFL</sequence>
<feature type="transmembrane region" description="Helical" evidence="1">
    <location>
        <begin position="188"/>
        <end position="210"/>
    </location>
</feature>
<feature type="transmembrane region" description="Helical" evidence="1">
    <location>
        <begin position="148"/>
        <end position="168"/>
    </location>
</feature>
<keyword evidence="3" id="KW-1185">Reference proteome</keyword>
<evidence type="ECO:0000313" key="3">
    <source>
        <dbReference type="Proteomes" id="UP000593567"/>
    </source>
</evidence>
<keyword evidence="1" id="KW-0472">Membrane</keyword>